<sequence>MQTPNTSKTNSLEVPRRKSSAAPRTAHQMKMSGSDAGAVSSASKTQKVKSPKVDERKGLRSPASEVFAWSLLNG</sequence>
<comment type="caution">
    <text evidence="2">The sequence shown here is derived from an EMBL/GenBank/DDBJ whole genome shotgun (WGS) entry which is preliminary data.</text>
</comment>
<feature type="region of interest" description="Disordered" evidence="1">
    <location>
        <begin position="1"/>
        <end position="63"/>
    </location>
</feature>
<protein>
    <submittedName>
        <fullName evidence="2">Uncharacterized protein</fullName>
    </submittedName>
</protein>
<dbReference type="AlphaFoldDB" id="A0A6A3AFT6"/>
<keyword evidence="3" id="KW-1185">Reference proteome</keyword>
<proteinExistence type="predicted"/>
<organism evidence="2 3">
    <name type="scientific">Hibiscus syriacus</name>
    <name type="common">Rose of Sharon</name>
    <dbReference type="NCBI Taxonomy" id="106335"/>
    <lineage>
        <taxon>Eukaryota</taxon>
        <taxon>Viridiplantae</taxon>
        <taxon>Streptophyta</taxon>
        <taxon>Embryophyta</taxon>
        <taxon>Tracheophyta</taxon>
        <taxon>Spermatophyta</taxon>
        <taxon>Magnoliopsida</taxon>
        <taxon>eudicotyledons</taxon>
        <taxon>Gunneridae</taxon>
        <taxon>Pentapetalae</taxon>
        <taxon>rosids</taxon>
        <taxon>malvids</taxon>
        <taxon>Malvales</taxon>
        <taxon>Malvaceae</taxon>
        <taxon>Malvoideae</taxon>
        <taxon>Hibiscus</taxon>
    </lineage>
</organism>
<feature type="compositionally biased region" description="Polar residues" evidence="1">
    <location>
        <begin position="1"/>
        <end position="12"/>
    </location>
</feature>
<evidence type="ECO:0000313" key="3">
    <source>
        <dbReference type="Proteomes" id="UP000436088"/>
    </source>
</evidence>
<reference evidence="2" key="1">
    <citation type="submission" date="2019-09" db="EMBL/GenBank/DDBJ databases">
        <title>Draft genome information of white flower Hibiscus syriacus.</title>
        <authorList>
            <person name="Kim Y.-M."/>
        </authorList>
    </citation>
    <scope>NUCLEOTIDE SEQUENCE [LARGE SCALE GENOMIC DNA]</scope>
    <source>
        <strain evidence="2">YM2019G1</strain>
    </source>
</reference>
<evidence type="ECO:0000256" key="1">
    <source>
        <dbReference type="SAM" id="MobiDB-lite"/>
    </source>
</evidence>
<dbReference type="EMBL" id="VEPZ02001013">
    <property type="protein sequence ID" value="KAE8702085.1"/>
    <property type="molecule type" value="Genomic_DNA"/>
</dbReference>
<gene>
    <name evidence="2" type="ORF">F3Y22_tig00110503pilonHSYRG00771</name>
</gene>
<evidence type="ECO:0000313" key="2">
    <source>
        <dbReference type="EMBL" id="KAE8702085.1"/>
    </source>
</evidence>
<dbReference type="Proteomes" id="UP000436088">
    <property type="component" value="Unassembled WGS sequence"/>
</dbReference>
<accession>A0A6A3AFT6</accession>
<name>A0A6A3AFT6_HIBSY</name>
<feature type="compositionally biased region" description="Low complexity" evidence="1">
    <location>
        <begin position="32"/>
        <end position="43"/>
    </location>
</feature>